<evidence type="ECO:0000259" key="14">
    <source>
        <dbReference type="PROSITE" id="PS50042"/>
    </source>
</evidence>
<evidence type="ECO:0000313" key="15">
    <source>
        <dbReference type="EMBL" id="CBY37710.1"/>
    </source>
</evidence>
<keyword evidence="6" id="KW-0631">Potassium channel</keyword>
<dbReference type="CDD" id="cd00038">
    <property type="entry name" value="CAP_ED"/>
    <property type="match status" value="1"/>
</dbReference>
<feature type="transmembrane region" description="Helical" evidence="13">
    <location>
        <begin position="304"/>
        <end position="330"/>
    </location>
</feature>
<feature type="transmembrane region" description="Helical" evidence="13">
    <location>
        <begin position="272"/>
        <end position="292"/>
    </location>
</feature>
<dbReference type="SMART" id="SM00100">
    <property type="entry name" value="cNMP"/>
    <property type="match status" value="1"/>
</dbReference>
<evidence type="ECO:0000256" key="4">
    <source>
        <dbReference type="ARBA" id="ARBA00022553"/>
    </source>
</evidence>
<keyword evidence="5 13" id="KW-0812">Transmembrane</keyword>
<accession>E4YQG5</accession>
<dbReference type="InterPro" id="IPR000595">
    <property type="entry name" value="cNMP-bd_dom"/>
</dbReference>
<dbReference type="PRINTS" id="PR01463">
    <property type="entry name" value="EAGCHANLFMLY"/>
</dbReference>
<feature type="transmembrane region" description="Helical" evidence="13">
    <location>
        <begin position="134"/>
        <end position="156"/>
    </location>
</feature>
<dbReference type="GO" id="GO:0008076">
    <property type="term" value="C:voltage-gated potassium channel complex"/>
    <property type="evidence" value="ECO:0007669"/>
    <property type="project" value="TreeGrafter"/>
</dbReference>
<sequence length="567" mass="63865">MTSSDGMGTTRRKVRRIFRMDLERQLCRVTSSGMRFSHKHFSNQLSSHNSSFKSAWTWFILCLTLYTAVMVPYSVAFQYNGSPQASEKQLLFWLIIDSFVDVVFIADIVVNFMTSLMSDSGEMIKDAKIIQMNYVSNWYTLDLLSCLPYDIIYFVLNNVNNLDDKSDSNSSATSLFSALKVIRLLRVARVARKMDHFAEYSGVVLMILVGAFGLFGHWLACMWFAIGINTICNEDGNLTAHNWLVRFSVDTSQEYILLEDCVLTYGPSHLDAYLAALYFVMSSLTSVGFGNIAPYSPYEQSFSVVVLIFGALLYAMIFGNVTTIISQIYADMNRYHDSLNSVREFARFNSVPQNIEARIMDFMVTTWQQTKGIDTNAVINLCPKDLKADICVHLHRRVFNGHRCFLEASDACLRSLALEFQTIHVSAGDIVYHKGEYVDEVSFVARGILEVLQDGEVIAVLSNGDAFGDNVWRRPLSHGPAKCVVYIRALSFTDIHVIKRASLKKVLGFYNDYAKSFDRELKLAVNVCESVHFRKIKRRKPKLNAADSVKGGISSILGKGSLLKSGA</sequence>
<dbReference type="PRINTS" id="PR01464">
    <property type="entry name" value="EAGCHANNEL"/>
</dbReference>
<keyword evidence="7" id="KW-0851">Voltage-gated channel</keyword>
<reference evidence="15" key="1">
    <citation type="journal article" date="2010" name="Science">
        <title>Plasticity of animal genome architecture unmasked by rapid evolution of a pelagic tunicate.</title>
        <authorList>
            <person name="Denoeud F."/>
            <person name="Henriet S."/>
            <person name="Mungpakdee S."/>
            <person name="Aury J.M."/>
            <person name="Da Silva C."/>
            <person name="Brinkmann H."/>
            <person name="Mikhaleva J."/>
            <person name="Olsen L.C."/>
            <person name="Jubin C."/>
            <person name="Canestro C."/>
            <person name="Bouquet J.M."/>
            <person name="Danks G."/>
            <person name="Poulain J."/>
            <person name="Campsteijn C."/>
            <person name="Adamski M."/>
            <person name="Cross I."/>
            <person name="Yadetie F."/>
            <person name="Muffato M."/>
            <person name="Louis A."/>
            <person name="Butcher S."/>
            <person name="Tsagkogeorga G."/>
            <person name="Konrad A."/>
            <person name="Singh S."/>
            <person name="Jensen M.F."/>
            <person name="Cong E.H."/>
            <person name="Eikeseth-Otteraa H."/>
            <person name="Noel B."/>
            <person name="Anthouard V."/>
            <person name="Porcel B.M."/>
            <person name="Kachouri-Lafond R."/>
            <person name="Nishino A."/>
            <person name="Ugolini M."/>
            <person name="Chourrout P."/>
            <person name="Nishida H."/>
            <person name="Aasland R."/>
            <person name="Huzurbazar S."/>
            <person name="Westhof E."/>
            <person name="Delsuc F."/>
            <person name="Lehrach H."/>
            <person name="Reinhardt R."/>
            <person name="Weissenbach J."/>
            <person name="Roy S.W."/>
            <person name="Artiguenave F."/>
            <person name="Postlethwait J.H."/>
            <person name="Manak J.R."/>
            <person name="Thompson E.M."/>
            <person name="Jaillon O."/>
            <person name="Du Pasquier L."/>
            <person name="Boudinot P."/>
            <person name="Liberles D.A."/>
            <person name="Volff J.N."/>
            <person name="Philippe H."/>
            <person name="Lenhard B."/>
            <person name="Roest Crollius H."/>
            <person name="Wincker P."/>
            <person name="Chourrout D."/>
        </authorList>
    </citation>
    <scope>NUCLEOTIDE SEQUENCE [LARGE SCALE GENOMIC DNA]</scope>
</reference>
<dbReference type="InterPro" id="IPR014710">
    <property type="entry name" value="RmlC-like_jellyroll"/>
</dbReference>
<keyword evidence="11 13" id="KW-0472">Membrane</keyword>
<evidence type="ECO:0000256" key="11">
    <source>
        <dbReference type="ARBA" id="ARBA00023136"/>
    </source>
</evidence>
<dbReference type="PROSITE" id="PS50042">
    <property type="entry name" value="CNMP_BINDING_3"/>
    <property type="match status" value="1"/>
</dbReference>
<dbReference type="GO" id="GO:0005249">
    <property type="term" value="F:voltage-gated potassium channel activity"/>
    <property type="evidence" value="ECO:0007669"/>
    <property type="project" value="InterPro"/>
</dbReference>
<proteinExistence type="predicted"/>
<dbReference type="PANTHER" id="PTHR10217">
    <property type="entry name" value="VOLTAGE AND LIGAND GATED POTASSIUM CHANNEL"/>
    <property type="match status" value="1"/>
</dbReference>
<keyword evidence="10" id="KW-0406">Ion transport</keyword>
<dbReference type="AlphaFoldDB" id="E4YQG5"/>
<dbReference type="InterPro" id="IPR005821">
    <property type="entry name" value="Ion_trans_dom"/>
</dbReference>
<name>E4YQG5_OIKDI</name>
<evidence type="ECO:0000256" key="13">
    <source>
        <dbReference type="SAM" id="Phobius"/>
    </source>
</evidence>
<feature type="transmembrane region" description="Helical" evidence="13">
    <location>
        <begin position="55"/>
        <end position="79"/>
    </location>
</feature>
<feature type="transmembrane region" description="Helical" evidence="13">
    <location>
        <begin position="91"/>
        <end position="113"/>
    </location>
</feature>
<dbReference type="Proteomes" id="UP000011014">
    <property type="component" value="Unassembled WGS sequence"/>
</dbReference>
<dbReference type="Gene3D" id="2.60.120.10">
    <property type="entry name" value="Jelly Rolls"/>
    <property type="match status" value="1"/>
</dbReference>
<comment type="subcellular location">
    <subcellularLocation>
        <location evidence="1">Membrane</location>
        <topology evidence="1">Multi-pass membrane protein</topology>
    </subcellularLocation>
</comment>
<dbReference type="Pfam" id="PF00027">
    <property type="entry name" value="cNMP_binding"/>
    <property type="match status" value="1"/>
</dbReference>
<protein>
    <recommendedName>
        <fullName evidence="14">Cyclic nucleotide-binding domain-containing protein</fullName>
    </recommendedName>
</protein>
<keyword evidence="9 13" id="KW-1133">Transmembrane helix</keyword>
<dbReference type="SUPFAM" id="SSF81324">
    <property type="entry name" value="Voltage-gated potassium channels"/>
    <property type="match status" value="1"/>
</dbReference>
<evidence type="ECO:0000256" key="12">
    <source>
        <dbReference type="ARBA" id="ARBA00023303"/>
    </source>
</evidence>
<evidence type="ECO:0000256" key="5">
    <source>
        <dbReference type="ARBA" id="ARBA00022692"/>
    </source>
</evidence>
<dbReference type="Gene3D" id="1.10.1200.260">
    <property type="match status" value="1"/>
</dbReference>
<dbReference type="InterPro" id="IPR018490">
    <property type="entry name" value="cNMP-bd_dom_sf"/>
</dbReference>
<evidence type="ECO:0000256" key="9">
    <source>
        <dbReference type="ARBA" id="ARBA00022989"/>
    </source>
</evidence>
<keyword evidence="8" id="KW-0630">Potassium</keyword>
<evidence type="ECO:0000256" key="6">
    <source>
        <dbReference type="ARBA" id="ARBA00022826"/>
    </source>
</evidence>
<keyword evidence="4" id="KW-0597">Phosphoprotein</keyword>
<dbReference type="InterPro" id="IPR003938">
    <property type="entry name" value="K_chnl_volt-dep_EAG/ELK/ERG"/>
</dbReference>
<keyword evidence="3" id="KW-0633">Potassium transport</keyword>
<evidence type="ECO:0000256" key="1">
    <source>
        <dbReference type="ARBA" id="ARBA00004141"/>
    </source>
</evidence>
<dbReference type="InterPro" id="IPR003949">
    <property type="entry name" value="K_chnl_volt-dep_EAG"/>
</dbReference>
<dbReference type="SUPFAM" id="SSF51206">
    <property type="entry name" value="cAMP-binding domain-like"/>
    <property type="match status" value="1"/>
</dbReference>
<gene>
    <name evidence="15" type="ORF">GSOID_T00031193001</name>
</gene>
<evidence type="ECO:0000256" key="2">
    <source>
        <dbReference type="ARBA" id="ARBA00022448"/>
    </source>
</evidence>
<feature type="domain" description="Cyclic nucleotide-binding" evidence="14">
    <location>
        <begin position="404"/>
        <end position="508"/>
    </location>
</feature>
<dbReference type="Pfam" id="PF00520">
    <property type="entry name" value="Ion_trans"/>
    <property type="match status" value="1"/>
</dbReference>
<dbReference type="GO" id="GO:0042391">
    <property type="term" value="P:regulation of membrane potential"/>
    <property type="evidence" value="ECO:0007669"/>
    <property type="project" value="TreeGrafter"/>
</dbReference>
<evidence type="ECO:0000256" key="7">
    <source>
        <dbReference type="ARBA" id="ARBA00022882"/>
    </source>
</evidence>
<dbReference type="PANTHER" id="PTHR10217:SF435">
    <property type="entry name" value="POTASSIUM VOLTAGE-GATED CHANNEL PROTEIN EAG"/>
    <property type="match status" value="1"/>
</dbReference>
<dbReference type="EMBL" id="FN655041">
    <property type="protein sequence ID" value="CBY37710.1"/>
    <property type="molecule type" value="Genomic_DNA"/>
</dbReference>
<evidence type="ECO:0000256" key="10">
    <source>
        <dbReference type="ARBA" id="ARBA00023065"/>
    </source>
</evidence>
<keyword evidence="12" id="KW-0407">Ion channel</keyword>
<dbReference type="Gene3D" id="1.10.287.70">
    <property type="match status" value="1"/>
</dbReference>
<evidence type="ECO:0000256" key="3">
    <source>
        <dbReference type="ARBA" id="ARBA00022538"/>
    </source>
</evidence>
<organism evidence="15">
    <name type="scientific">Oikopleura dioica</name>
    <name type="common">Tunicate</name>
    <dbReference type="NCBI Taxonomy" id="34765"/>
    <lineage>
        <taxon>Eukaryota</taxon>
        <taxon>Metazoa</taxon>
        <taxon>Chordata</taxon>
        <taxon>Tunicata</taxon>
        <taxon>Appendicularia</taxon>
        <taxon>Copelata</taxon>
        <taxon>Oikopleuridae</taxon>
        <taxon>Oikopleura</taxon>
    </lineage>
</organism>
<dbReference type="InterPro" id="IPR050818">
    <property type="entry name" value="KCNH_animal-type"/>
</dbReference>
<keyword evidence="2" id="KW-0813">Transport</keyword>
<feature type="transmembrane region" description="Helical" evidence="13">
    <location>
        <begin position="197"/>
        <end position="220"/>
    </location>
</feature>
<evidence type="ECO:0000256" key="8">
    <source>
        <dbReference type="ARBA" id="ARBA00022958"/>
    </source>
</evidence>